<dbReference type="Gene3D" id="1.10.260.40">
    <property type="entry name" value="lambda repressor-like DNA-binding domains"/>
    <property type="match status" value="1"/>
</dbReference>
<protein>
    <recommendedName>
        <fullName evidence="1">HigA2-like helix-turn-helix domain-containing protein</fullName>
    </recommendedName>
</protein>
<dbReference type="Pfam" id="PF13744">
    <property type="entry name" value="HTH_37"/>
    <property type="match status" value="1"/>
</dbReference>
<dbReference type="InterPro" id="IPR010982">
    <property type="entry name" value="Lambda_DNA-bd_dom_sf"/>
</dbReference>
<dbReference type="AlphaFoldDB" id="A0A0B0EM30"/>
<proteinExistence type="predicted"/>
<dbReference type="GO" id="GO:0003677">
    <property type="term" value="F:DNA binding"/>
    <property type="evidence" value="ECO:0007669"/>
    <property type="project" value="InterPro"/>
</dbReference>
<reference evidence="2 3" key="1">
    <citation type="submission" date="2014-10" db="EMBL/GenBank/DDBJ databases">
        <title>Draft genome of anammox bacterium scalindua brodae, obtained using differential coverage binning of sequence data from two enrichment reactors.</title>
        <authorList>
            <person name="Speth D.R."/>
            <person name="Russ L."/>
            <person name="Kartal B."/>
            <person name="Op den Camp H.J."/>
            <person name="Dutilh B.E."/>
            <person name="Jetten M.S."/>
        </authorList>
    </citation>
    <scope>NUCLEOTIDE SEQUENCE [LARGE SCALE GENOMIC DNA]</scope>
    <source>
        <strain evidence="2">RU1</strain>
    </source>
</reference>
<dbReference type="EMBL" id="JRYO01000080">
    <property type="protein sequence ID" value="KHE93061.1"/>
    <property type="molecule type" value="Genomic_DNA"/>
</dbReference>
<dbReference type="Proteomes" id="UP000030652">
    <property type="component" value="Unassembled WGS sequence"/>
</dbReference>
<evidence type="ECO:0000313" key="2">
    <source>
        <dbReference type="EMBL" id="KHE93061.1"/>
    </source>
</evidence>
<dbReference type="eggNOG" id="COG5606">
    <property type="taxonomic scope" value="Bacteria"/>
</dbReference>
<accession>A0A0B0EM30</accession>
<gene>
    <name evidence="2" type="ORF">SCABRO_01189</name>
</gene>
<dbReference type="SUPFAM" id="SSF47413">
    <property type="entry name" value="lambda repressor-like DNA-binding domains"/>
    <property type="match status" value="1"/>
</dbReference>
<evidence type="ECO:0000313" key="3">
    <source>
        <dbReference type="Proteomes" id="UP000030652"/>
    </source>
</evidence>
<name>A0A0B0EM30_9BACT</name>
<feature type="domain" description="HigA2-like helix-turn-helix" evidence="1">
    <location>
        <begin position="12"/>
        <end position="91"/>
    </location>
</feature>
<evidence type="ECO:0000259" key="1">
    <source>
        <dbReference type="Pfam" id="PF13744"/>
    </source>
</evidence>
<sequence length="108" mass="12155">MSEKITRGSGNVFKDLGFKDPEEYKAKAELALQISKIIGKRDLTQAQASKLIGATQPDISKLKNGQLSGFTIDRLLYFLRHLDRSIEIHIKGKRGKKEVINLEMVTAR</sequence>
<organism evidence="2 3">
    <name type="scientific">Candidatus Scalindua brodae</name>
    <dbReference type="NCBI Taxonomy" id="237368"/>
    <lineage>
        <taxon>Bacteria</taxon>
        <taxon>Pseudomonadati</taxon>
        <taxon>Planctomycetota</taxon>
        <taxon>Candidatus Brocadiia</taxon>
        <taxon>Candidatus Brocadiales</taxon>
        <taxon>Candidatus Scalinduaceae</taxon>
        <taxon>Candidatus Scalindua</taxon>
    </lineage>
</organism>
<dbReference type="InterPro" id="IPR039554">
    <property type="entry name" value="HigA2-like_HTH"/>
</dbReference>
<comment type="caution">
    <text evidence="2">The sequence shown here is derived from an EMBL/GenBank/DDBJ whole genome shotgun (WGS) entry which is preliminary data.</text>
</comment>